<gene>
    <name evidence="1" type="ORF">FHX72_001300</name>
</gene>
<comment type="caution">
    <text evidence="1">The sequence shown here is derived from an EMBL/GenBank/DDBJ whole genome shotgun (WGS) entry which is preliminary data.</text>
</comment>
<proteinExistence type="predicted"/>
<protein>
    <submittedName>
        <fullName evidence="1">Uncharacterized protein</fullName>
    </submittedName>
</protein>
<keyword evidence="2" id="KW-1185">Reference proteome</keyword>
<evidence type="ECO:0000313" key="2">
    <source>
        <dbReference type="Proteomes" id="UP000545286"/>
    </source>
</evidence>
<accession>A0A7W4UML9</accession>
<name>A0A7W4UML9_9MICO</name>
<organism evidence="1 2">
    <name type="scientific">Pseudoclavibacter helvolus</name>
    <dbReference type="NCBI Taxonomy" id="255205"/>
    <lineage>
        <taxon>Bacteria</taxon>
        <taxon>Bacillati</taxon>
        <taxon>Actinomycetota</taxon>
        <taxon>Actinomycetes</taxon>
        <taxon>Micrococcales</taxon>
        <taxon>Microbacteriaceae</taxon>
        <taxon>Pseudoclavibacter</taxon>
    </lineage>
</organism>
<dbReference type="EMBL" id="JACHWJ010000001">
    <property type="protein sequence ID" value="MBB2957188.1"/>
    <property type="molecule type" value="Genomic_DNA"/>
</dbReference>
<dbReference type="Proteomes" id="UP000545286">
    <property type="component" value="Unassembled WGS sequence"/>
</dbReference>
<evidence type="ECO:0000313" key="1">
    <source>
        <dbReference type="EMBL" id="MBB2957188.1"/>
    </source>
</evidence>
<dbReference type="AlphaFoldDB" id="A0A7W4UML9"/>
<sequence length="154" mass="16037">MGIFDRAKSAFGGGKSNDDWAAQAVAAQQFASQHLKDAGYSDGAPVTSANVGEFSGQAYADRDVLTAYGQELNRIIAIGRTGPAVIVGAVDTGERVAGNPWFQLDVEVTLIGASPYIVSKREMVAPQFLANYAVGTAHGVTVDPADAQNIAFTS</sequence>
<dbReference type="RefSeq" id="WP_183623727.1">
    <property type="nucleotide sequence ID" value="NZ_JACHWJ010000001.1"/>
</dbReference>
<reference evidence="1 2" key="1">
    <citation type="submission" date="2020-08" db="EMBL/GenBank/DDBJ databases">
        <title>Sequencing the genomes of 1000 actinobacteria strains.</title>
        <authorList>
            <person name="Klenk H.-P."/>
        </authorList>
    </citation>
    <scope>NUCLEOTIDE SEQUENCE [LARGE SCALE GENOMIC DNA]</scope>
    <source>
        <strain evidence="1 2">DSM 20419</strain>
    </source>
</reference>